<dbReference type="InterPro" id="IPR018376">
    <property type="entry name" value="Enoyl-CoA_hyd/isom_CS"/>
</dbReference>
<dbReference type="InterPro" id="IPR014748">
    <property type="entry name" value="Enoyl-CoA_hydra_C"/>
</dbReference>
<accession>A0ABV9GQ67</accession>
<protein>
    <submittedName>
        <fullName evidence="4">Enoyl-CoA hydratase/isomerase family protein</fullName>
    </submittedName>
</protein>
<evidence type="ECO:0000313" key="4">
    <source>
        <dbReference type="EMBL" id="MFC4618790.1"/>
    </source>
</evidence>
<dbReference type="SUPFAM" id="SSF52096">
    <property type="entry name" value="ClpP/crotonase"/>
    <property type="match status" value="1"/>
</dbReference>
<dbReference type="InterPro" id="IPR029045">
    <property type="entry name" value="ClpP/crotonase-like_dom_sf"/>
</dbReference>
<proteinExistence type="inferred from homology"/>
<evidence type="ECO:0000256" key="3">
    <source>
        <dbReference type="RuleBase" id="RU003707"/>
    </source>
</evidence>
<evidence type="ECO:0000313" key="5">
    <source>
        <dbReference type="Proteomes" id="UP001596022"/>
    </source>
</evidence>
<comment type="caution">
    <text evidence="4">The sequence shown here is derived from an EMBL/GenBank/DDBJ whole genome shotgun (WGS) entry which is preliminary data.</text>
</comment>
<dbReference type="RefSeq" id="WP_376845885.1">
    <property type="nucleotide sequence ID" value="NZ_JBHSFW010000003.1"/>
</dbReference>
<comment type="similarity">
    <text evidence="1 3">Belongs to the enoyl-CoA hydratase/isomerase family.</text>
</comment>
<name>A0ABV9GQ67_9BACL</name>
<evidence type="ECO:0000256" key="2">
    <source>
        <dbReference type="ARBA" id="ARBA00023239"/>
    </source>
</evidence>
<gene>
    <name evidence="4" type="ORF">ACFO4N_08565</name>
</gene>
<dbReference type="PANTHER" id="PTHR11941">
    <property type="entry name" value="ENOYL-COA HYDRATASE-RELATED"/>
    <property type="match status" value="1"/>
</dbReference>
<dbReference type="Gene3D" id="1.10.12.10">
    <property type="entry name" value="Lyase 2-enoyl-coa Hydratase, Chain A, domain 2"/>
    <property type="match status" value="1"/>
</dbReference>
<evidence type="ECO:0000256" key="1">
    <source>
        <dbReference type="ARBA" id="ARBA00005254"/>
    </source>
</evidence>
<keyword evidence="2" id="KW-0456">Lyase</keyword>
<dbReference type="Gene3D" id="3.90.226.10">
    <property type="entry name" value="2-enoyl-CoA Hydratase, Chain A, domain 1"/>
    <property type="match status" value="1"/>
</dbReference>
<organism evidence="4 5">
    <name type="scientific">Camelliibacillus cellulosilyticus</name>
    <dbReference type="NCBI Taxonomy" id="2174486"/>
    <lineage>
        <taxon>Bacteria</taxon>
        <taxon>Bacillati</taxon>
        <taxon>Bacillota</taxon>
        <taxon>Bacilli</taxon>
        <taxon>Bacillales</taxon>
        <taxon>Sporolactobacillaceae</taxon>
        <taxon>Camelliibacillus</taxon>
    </lineage>
</organism>
<reference evidence="5" key="1">
    <citation type="journal article" date="2019" name="Int. J. Syst. Evol. Microbiol.">
        <title>The Global Catalogue of Microorganisms (GCM) 10K type strain sequencing project: providing services to taxonomists for standard genome sequencing and annotation.</title>
        <authorList>
            <consortium name="The Broad Institute Genomics Platform"/>
            <consortium name="The Broad Institute Genome Sequencing Center for Infectious Disease"/>
            <person name="Wu L."/>
            <person name="Ma J."/>
        </authorList>
    </citation>
    <scope>NUCLEOTIDE SEQUENCE [LARGE SCALE GENOMIC DNA]</scope>
    <source>
        <strain evidence="5">CGMCC 1.16306</strain>
    </source>
</reference>
<dbReference type="InterPro" id="IPR001753">
    <property type="entry name" value="Enoyl-CoA_hydra/iso"/>
</dbReference>
<keyword evidence="5" id="KW-1185">Reference proteome</keyword>
<dbReference type="CDD" id="cd06558">
    <property type="entry name" value="crotonase-like"/>
    <property type="match status" value="1"/>
</dbReference>
<dbReference type="Pfam" id="PF00378">
    <property type="entry name" value="ECH_1"/>
    <property type="match status" value="1"/>
</dbReference>
<dbReference type="Proteomes" id="UP001596022">
    <property type="component" value="Unassembled WGS sequence"/>
</dbReference>
<dbReference type="PROSITE" id="PS00166">
    <property type="entry name" value="ENOYL_COA_HYDRATASE"/>
    <property type="match status" value="1"/>
</dbReference>
<dbReference type="PANTHER" id="PTHR11941:SF54">
    <property type="entry name" value="ENOYL-COA HYDRATASE, MITOCHONDRIAL"/>
    <property type="match status" value="1"/>
</dbReference>
<sequence length="258" mass="27786">MSHCQLALKDRVLTVTIDRPPVNALSRDVLAEMADLLTKYRESPEVGALVLTGAGDKVFSGGADITEFGDLADPEKAKETLARMHRLFNQIETYPKPIIACLNGTALGGANELQMACHLAIAADTAELGLPEVRLGIIPGYGGTQRLTRLIGRRRALELILSGEKIPASLAREYGLVNRVVPGERVREEAFQWARRLAAGPPLAVHGILDAVIRGGDGGLADGLAIEQEHLLKVIGSEDAREGITAFFEKRPPVFKGR</sequence>
<dbReference type="EMBL" id="JBHSFW010000003">
    <property type="protein sequence ID" value="MFC4618790.1"/>
    <property type="molecule type" value="Genomic_DNA"/>
</dbReference>